<evidence type="ECO:0000313" key="3">
    <source>
        <dbReference type="EMBL" id="MCD8472304.1"/>
    </source>
</evidence>
<dbReference type="InterPro" id="IPR041698">
    <property type="entry name" value="Methyltransf_25"/>
</dbReference>
<evidence type="ECO:0000313" key="4">
    <source>
        <dbReference type="Proteomes" id="UP000020406"/>
    </source>
</evidence>
<protein>
    <submittedName>
        <fullName evidence="2 3">Methyltransferase</fullName>
    </submittedName>
</protein>
<dbReference type="EMBL" id="JAJPPU010000001">
    <property type="protein sequence ID" value="MCD8472304.1"/>
    <property type="molecule type" value="Genomic_DNA"/>
</dbReference>
<dbReference type="Proteomes" id="UP001430701">
    <property type="component" value="Unassembled WGS sequence"/>
</dbReference>
<dbReference type="RefSeq" id="WP_038271469.1">
    <property type="nucleotide sequence ID" value="NZ_CP053627.1"/>
</dbReference>
<evidence type="ECO:0000313" key="2">
    <source>
        <dbReference type="EMBL" id="EWS77820.1"/>
    </source>
</evidence>
<dbReference type="SUPFAM" id="SSF53335">
    <property type="entry name" value="S-adenosyl-L-methionine-dependent methyltransferases"/>
    <property type="match status" value="1"/>
</dbReference>
<dbReference type="OrthoDB" id="529208at2"/>
<dbReference type="InterPro" id="IPR029063">
    <property type="entry name" value="SAM-dependent_MTases_sf"/>
</dbReference>
<comment type="caution">
    <text evidence="2">The sequence shown here is derived from an EMBL/GenBank/DDBJ whole genome shotgun (WGS) entry which is preliminary data.</text>
</comment>
<name>Z9JHD6_9GAMM</name>
<gene>
    <name evidence="2" type="ORF">AF72_08565</name>
    <name evidence="3" type="ORF">LPH55_02165</name>
</gene>
<reference evidence="2 4" key="1">
    <citation type="journal article" date="2014" name="Genome Announc.">
        <title>Draft Genome Sequence of Xylella fastidiosa Pear Leaf Scorch Strain in Taiwan.</title>
        <authorList>
            <person name="Su C.C."/>
            <person name="Deng W.L."/>
            <person name="Jan F.J."/>
            <person name="Chang C.J."/>
            <person name="Huang H."/>
            <person name="Chen J."/>
        </authorList>
    </citation>
    <scope>NUCLEOTIDE SEQUENCE [LARGE SCALE GENOMIC DNA]</scope>
    <source>
        <strain evidence="2 4">PLS229</strain>
    </source>
</reference>
<dbReference type="Gene3D" id="3.40.50.150">
    <property type="entry name" value="Vaccinia Virus protein VP39"/>
    <property type="match status" value="1"/>
</dbReference>
<keyword evidence="2" id="KW-0808">Transferase</keyword>
<dbReference type="CDD" id="cd02440">
    <property type="entry name" value="AdoMet_MTases"/>
    <property type="match status" value="1"/>
</dbReference>
<dbReference type="EMBL" id="JDSQ01000013">
    <property type="protein sequence ID" value="EWS77820.1"/>
    <property type="molecule type" value="Genomic_DNA"/>
</dbReference>
<dbReference type="AlphaFoldDB" id="Z9JHD6"/>
<organism evidence="2 4">
    <name type="scientific">Xylella taiwanensis</name>
    <dbReference type="NCBI Taxonomy" id="1444770"/>
    <lineage>
        <taxon>Bacteria</taxon>
        <taxon>Pseudomonadati</taxon>
        <taxon>Pseudomonadota</taxon>
        <taxon>Gammaproteobacteria</taxon>
        <taxon>Lysobacterales</taxon>
        <taxon>Lysobacteraceae</taxon>
        <taxon>Xylella</taxon>
    </lineage>
</organism>
<dbReference type="STRING" id="1444770.AF72_08565"/>
<dbReference type="PANTHER" id="PTHR43464:SF92">
    <property type="entry name" value="SLR1071 PROTEIN"/>
    <property type="match status" value="1"/>
</dbReference>
<dbReference type="GO" id="GO:0032259">
    <property type="term" value="P:methylation"/>
    <property type="evidence" value="ECO:0007669"/>
    <property type="project" value="UniProtKB-KW"/>
</dbReference>
<reference evidence="3" key="2">
    <citation type="submission" date="2021-11" db="EMBL/GenBank/DDBJ databases">
        <title>Genome sequence of Xylella taiwanensis PLS432.</title>
        <authorList>
            <person name="Weng L.-W."/>
            <person name="Su C.-C."/>
            <person name="Tsai C.-W."/>
            <person name="Kuo C.-H."/>
        </authorList>
    </citation>
    <scope>NUCLEOTIDE SEQUENCE</scope>
    <source>
        <strain evidence="3">PLS432</strain>
    </source>
</reference>
<evidence type="ECO:0000259" key="1">
    <source>
        <dbReference type="Pfam" id="PF13649"/>
    </source>
</evidence>
<keyword evidence="5" id="KW-1185">Reference proteome</keyword>
<dbReference type="eggNOG" id="COG2226">
    <property type="taxonomic scope" value="Bacteria"/>
</dbReference>
<dbReference type="Pfam" id="PF13649">
    <property type="entry name" value="Methyltransf_25"/>
    <property type="match status" value="1"/>
</dbReference>
<dbReference type="PATRIC" id="fig|1444770.3.peg.2028"/>
<sequence length="303" mass="33544">MDIIDMDGQGECERRDAALPDFTACSTAAAFDPALPFQVQRTFDSVAAKEDGSCGHNVLIQRMRASLREAVAVELSVGARLIDLGCGTGLDAQAFAQHGYRVLATDGSAAMVARTRQRAQEAGLDARLRAVAVGIEHIDQLRGEFDGIYSNFGSLNHSANLPAVAVECARLLRSDGCLVFAVIGRICPWEMSDATLRGRLMRAGMRLACGATAMHVNANTLWIRRYLPREFYQAFAAYFSLEYYRPLSVFLPPPYLVDVYQHYPVLGKSLGWLDDRIGTWPLLRDMGDYFLIVMRKRSTSCYV</sequence>
<evidence type="ECO:0000313" key="5">
    <source>
        <dbReference type="Proteomes" id="UP001430701"/>
    </source>
</evidence>
<proteinExistence type="predicted"/>
<feature type="domain" description="Methyltransferase" evidence="1">
    <location>
        <begin position="82"/>
        <end position="176"/>
    </location>
</feature>
<dbReference type="GeneID" id="68901320"/>
<keyword evidence="2" id="KW-0489">Methyltransferase</keyword>
<dbReference type="Proteomes" id="UP000020406">
    <property type="component" value="Unassembled WGS sequence"/>
</dbReference>
<accession>Z9JHD6</accession>
<dbReference type="GO" id="GO:0008168">
    <property type="term" value="F:methyltransferase activity"/>
    <property type="evidence" value="ECO:0007669"/>
    <property type="project" value="UniProtKB-KW"/>
</dbReference>
<dbReference type="PANTHER" id="PTHR43464">
    <property type="entry name" value="METHYLTRANSFERASE"/>
    <property type="match status" value="1"/>
</dbReference>